<reference evidence="3 4" key="1">
    <citation type="submission" date="2011-05" db="EMBL/GenBank/DDBJ databases">
        <title>Complete sequence of Methanotorris igneus Kol 5.</title>
        <authorList>
            <consortium name="US DOE Joint Genome Institute"/>
            <person name="Lucas S."/>
            <person name="Han J."/>
            <person name="Lapidus A."/>
            <person name="Cheng J.-F."/>
            <person name="Goodwin L."/>
            <person name="Pitluck S."/>
            <person name="Peters L."/>
            <person name="Mikhailova N."/>
            <person name="Chertkov O."/>
            <person name="Han C."/>
            <person name="Tapia R."/>
            <person name="Land M."/>
            <person name="Hauser L."/>
            <person name="Kyrpides N."/>
            <person name="Ivanova N."/>
            <person name="Pagani I."/>
            <person name="Sieprawska-Lupa M."/>
            <person name="Whitman W."/>
            <person name="Woyke T."/>
        </authorList>
    </citation>
    <scope>NUCLEOTIDE SEQUENCE [LARGE SCALE GENOMIC DNA]</scope>
    <source>
        <strain evidence="4">DSM 5666 / JCM 11834 / Kol 5</strain>
    </source>
</reference>
<dbReference type="Pfam" id="PF14258">
    <property type="entry name" value="DUF4350"/>
    <property type="match status" value="1"/>
</dbReference>
<keyword evidence="4" id="KW-1185">Reference proteome</keyword>
<dbReference type="AlphaFoldDB" id="F6BAW2"/>
<evidence type="ECO:0000313" key="3">
    <source>
        <dbReference type="EMBL" id="AEF97049.1"/>
    </source>
</evidence>
<organism evidence="4">
    <name type="scientific">Methanotorris igneus (strain DSM 5666 / JCM 11834 / Kol 5)</name>
    <dbReference type="NCBI Taxonomy" id="880724"/>
    <lineage>
        <taxon>Archaea</taxon>
        <taxon>Methanobacteriati</taxon>
        <taxon>Methanobacteriota</taxon>
        <taxon>Methanomada group</taxon>
        <taxon>Methanococci</taxon>
        <taxon>Methanococcales</taxon>
        <taxon>Methanocaldococcaceae</taxon>
        <taxon>Methanotorris</taxon>
    </lineage>
</organism>
<dbReference type="EMBL" id="CP002737">
    <property type="protein sequence ID" value="AEF97049.1"/>
    <property type="molecule type" value="Genomic_DNA"/>
</dbReference>
<dbReference type="OrthoDB" id="372296at2157"/>
<evidence type="ECO:0000259" key="2">
    <source>
        <dbReference type="Pfam" id="PF14258"/>
    </source>
</evidence>
<dbReference type="InterPro" id="IPR025646">
    <property type="entry name" value="DUF4350"/>
</dbReference>
<dbReference type="GeneID" id="10644388"/>
<sequence>MKIEHYILLLIILIGFLTLPLSIPLIKTKQPFSVFNTENNGCSKFFKELYKNNKVKPILFPYKNLKDNSILFIISPDVDFTKEEGEVIKNYIRRGNILVLVDNFNKGNSLLQYLNLSNRFSNKPLYDIVSPYVVINTSYYKGYILIENPTSISGSGTVILYSSLASKVGDYPKPGDEGKYPLILEKNYGNGKIVLISDPDIFKNSLFKHNKGFLLSYFNYSNKIIYVDEIHHSDVNPQNLMTITISRNISPNSLIFLGFVFLLIFIIVENLEFIIKKVLSNPIIKKISHSVGKKEEYSISYFIKKYNVNERIVKEIINKIKVEE</sequence>
<gene>
    <name evidence="3" type="ordered locus">Metig_1515</name>
</gene>
<evidence type="ECO:0000313" key="4">
    <source>
        <dbReference type="Proteomes" id="UP000009227"/>
    </source>
</evidence>
<keyword evidence="1" id="KW-0812">Transmembrane</keyword>
<feature type="domain" description="DUF4350" evidence="2">
    <location>
        <begin position="35"/>
        <end position="212"/>
    </location>
</feature>
<keyword evidence="1" id="KW-1133">Transmembrane helix</keyword>
<feature type="transmembrane region" description="Helical" evidence="1">
    <location>
        <begin position="254"/>
        <end position="275"/>
    </location>
</feature>
<dbReference type="KEGG" id="mig:Metig_1515"/>
<name>F6BAW2_METIK</name>
<evidence type="ECO:0000256" key="1">
    <source>
        <dbReference type="SAM" id="Phobius"/>
    </source>
</evidence>
<dbReference type="Proteomes" id="UP000009227">
    <property type="component" value="Chromosome"/>
</dbReference>
<accession>F6BAW2</accession>
<keyword evidence="1" id="KW-0472">Membrane</keyword>
<proteinExistence type="predicted"/>
<dbReference type="HOGENOM" id="CLU_069303_0_0_2"/>
<dbReference type="RefSeq" id="WP_013799643.1">
    <property type="nucleotide sequence ID" value="NC_015562.1"/>
</dbReference>
<dbReference type="STRING" id="880724.Metig_1515"/>
<protein>
    <recommendedName>
        <fullName evidence="2">DUF4350 domain-containing protein</fullName>
    </recommendedName>
</protein>